<evidence type="ECO:0000313" key="1">
    <source>
        <dbReference type="EMBL" id="NNH22412.1"/>
    </source>
</evidence>
<dbReference type="InterPro" id="IPR023393">
    <property type="entry name" value="START-like_dom_sf"/>
</dbReference>
<keyword evidence="2" id="KW-1185">Reference proteome</keyword>
<name>A0A849BNL9_9ACTN</name>
<evidence type="ECO:0000313" key="2">
    <source>
        <dbReference type="Proteomes" id="UP000555552"/>
    </source>
</evidence>
<protein>
    <submittedName>
        <fullName evidence="1">SRPBCC family protein</fullName>
    </submittedName>
</protein>
<dbReference type="Gene3D" id="3.30.530.20">
    <property type="match status" value="1"/>
</dbReference>
<dbReference type="AlphaFoldDB" id="A0A849BNL9"/>
<dbReference type="EMBL" id="JABEMA010000039">
    <property type="protein sequence ID" value="NNH22412.1"/>
    <property type="molecule type" value="Genomic_DNA"/>
</dbReference>
<reference evidence="1 2" key="1">
    <citation type="submission" date="2020-05" db="EMBL/GenBank/DDBJ databases">
        <title>MicrobeNet Type strains.</title>
        <authorList>
            <person name="Nicholson A.C."/>
        </authorList>
    </citation>
    <scope>NUCLEOTIDE SEQUENCE [LARGE SCALE GENOMIC DNA]</scope>
    <source>
        <strain evidence="1 2">JCM 14547</strain>
    </source>
</reference>
<gene>
    <name evidence="1" type="ORF">HLB09_04770</name>
</gene>
<comment type="caution">
    <text evidence="1">The sequence shown here is derived from an EMBL/GenBank/DDBJ whole genome shotgun (WGS) entry which is preliminary data.</text>
</comment>
<accession>A0A849BNL9</accession>
<proteinExistence type="predicted"/>
<dbReference type="SUPFAM" id="SSF55961">
    <property type="entry name" value="Bet v1-like"/>
    <property type="match status" value="1"/>
</dbReference>
<sequence>MTPSRHVSVGIAALAERVYAYAVDPAHLPAWAAGLASSTVERVDGAWVAESPMGRVRIAFAPPNELGVLDHVVTLPGGEEVLNPMRVLPDGDGCEVVFTVRHRAGKSEEEFESDCRAVLTDLERLRHLLEEG</sequence>
<organism evidence="1 2">
    <name type="scientific">Pseudokineococcus marinus</name>
    <dbReference type="NCBI Taxonomy" id="351215"/>
    <lineage>
        <taxon>Bacteria</taxon>
        <taxon>Bacillati</taxon>
        <taxon>Actinomycetota</taxon>
        <taxon>Actinomycetes</taxon>
        <taxon>Kineosporiales</taxon>
        <taxon>Kineosporiaceae</taxon>
        <taxon>Pseudokineococcus</taxon>
    </lineage>
</organism>
<dbReference type="InterPro" id="IPR019587">
    <property type="entry name" value="Polyketide_cyclase/dehydratase"/>
</dbReference>
<dbReference type="RefSeq" id="WP_171202256.1">
    <property type="nucleotide sequence ID" value="NZ_BAAANP010000012.1"/>
</dbReference>
<dbReference type="Pfam" id="PF10604">
    <property type="entry name" value="Polyketide_cyc2"/>
    <property type="match status" value="1"/>
</dbReference>
<dbReference type="Proteomes" id="UP000555552">
    <property type="component" value="Unassembled WGS sequence"/>
</dbReference>